<protein>
    <submittedName>
        <fullName evidence="2">Uncharacterized protein</fullName>
    </submittedName>
</protein>
<sequence>MDDLKLFRKSSEQILSFVQTAHTFSMDIGMEFGIKKCGVLVLKRGKTVKMEGIVLTDGQVVKEIDESGFKYLCIMETDQLKENETKDLFSKEYKRRLKFVLQTKLRKKNGTKLLQVCKRLSVAEIVKLSNSSNVELYVNTVIQDLEQEGTYKYFGINEGDEIQHSFDEREDPERVLPQHPDGTKV</sequence>
<dbReference type="PANTHER" id="PTHR35450">
    <property type="entry name" value="REVERSE TRANSCRIPTASE DOMAIN-CONTAINING PROTEIN"/>
    <property type="match status" value="1"/>
</dbReference>
<dbReference type="PANTHER" id="PTHR35450:SF2">
    <property type="entry name" value="REVERSE TRANSCRIPTASE DOMAIN-CONTAINING PROTEIN"/>
    <property type="match status" value="1"/>
</dbReference>
<evidence type="ECO:0000313" key="2">
    <source>
        <dbReference type="EMBL" id="CAH3033041.1"/>
    </source>
</evidence>
<gene>
    <name evidence="2" type="ORF">PEVE_00039225</name>
</gene>
<feature type="region of interest" description="Disordered" evidence="1">
    <location>
        <begin position="165"/>
        <end position="185"/>
    </location>
</feature>
<comment type="caution">
    <text evidence="2">The sequence shown here is derived from an EMBL/GenBank/DDBJ whole genome shotgun (WGS) entry which is preliminary data.</text>
</comment>
<evidence type="ECO:0000313" key="3">
    <source>
        <dbReference type="Proteomes" id="UP001159427"/>
    </source>
</evidence>
<dbReference type="Proteomes" id="UP001159427">
    <property type="component" value="Unassembled WGS sequence"/>
</dbReference>
<accession>A0ABN8MPP8</accession>
<evidence type="ECO:0000256" key="1">
    <source>
        <dbReference type="SAM" id="MobiDB-lite"/>
    </source>
</evidence>
<proteinExistence type="predicted"/>
<dbReference type="EMBL" id="CALNXI010000688">
    <property type="protein sequence ID" value="CAH3033041.1"/>
    <property type="molecule type" value="Genomic_DNA"/>
</dbReference>
<keyword evidence="3" id="KW-1185">Reference proteome</keyword>
<organism evidence="2 3">
    <name type="scientific">Porites evermanni</name>
    <dbReference type="NCBI Taxonomy" id="104178"/>
    <lineage>
        <taxon>Eukaryota</taxon>
        <taxon>Metazoa</taxon>
        <taxon>Cnidaria</taxon>
        <taxon>Anthozoa</taxon>
        <taxon>Hexacorallia</taxon>
        <taxon>Scleractinia</taxon>
        <taxon>Fungiina</taxon>
        <taxon>Poritidae</taxon>
        <taxon>Porites</taxon>
    </lineage>
</organism>
<name>A0ABN8MPP8_9CNID</name>
<reference evidence="2 3" key="1">
    <citation type="submission" date="2022-05" db="EMBL/GenBank/DDBJ databases">
        <authorList>
            <consortium name="Genoscope - CEA"/>
            <person name="William W."/>
        </authorList>
    </citation>
    <scope>NUCLEOTIDE SEQUENCE [LARGE SCALE GENOMIC DNA]</scope>
</reference>